<evidence type="ECO:0000313" key="2">
    <source>
        <dbReference type="Proteomes" id="UP001166286"/>
    </source>
</evidence>
<keyword evidence="2" id="KW-1185">Reference proteome</keyword>
<dbReference type="AlphaFoldDB" id="A0AA39R9H2"/>
<protein>
    <submittedName>
        <fullName evidence="1">Uncharacterized protein</fullName>
    </submittedName>
</protein>
<dbReference type="EMBL" id="JAFEKC020000003">
    <property type="protein sequence ID" value="KAK0515783.1"/>
    <property type="molecule type" value="Genomic_DNA"/>
</dbReference>
<dbReference type="Proteomes" id="UP001166286">
    <property type="component" value="Unassembled WGS sequence"/>
</dbReference>
<sequence length="225" mass="25581">MPPPRLQISLLSSHLLRPFSTSHSPFLPTRCASSTAAPVTASLPARWLSDLKSRIGKCIIFGLKPEQVDEAGDILKVVAREWRELVAGSEGFLTGRGRAGAEGREVVWGDMPMIWPDRISVYHKLRSAPTAATDSFILDVLILSEKHQRAAARCVEDIVVYDYRRGRKSPLRDFMVEKFQETFELQEEARGRNERKIRDFLHRVKRLEKESWDREDAVEDMGHAG</sequence>
<accession>A0AA39R9H2</accession>
<organism evidence="1 2">
    <name type="scientific">Cladonia borealis</name>
    <dbReference type="NCBI Taxonomy" id="184061"/>
    <lineage>
        <taxon>Eukaryota</taxon>
        <taxon>Fungi</taxon>
        <taxon>Dikarya</taxon>
        <taxon>Ascomycota</taxon>
        <taxon>Pezizomycotina</taxon>
        <taxon>Lecanoromycetes</taxon>
        <taxon>OSLEUM clade</taxon>
        <taxon>Lecanoromycetidae</taxon>
        <taxon>Lecanorales</taxon>
        <taxon>Lecanorineae</taxon>
        <taxon>Cladoniaceae</taxon>
        <taxon>Cladonia</taxon>
    </lineage>
</organism>
<dbReference type="Pfam" id="PF13279">
    <property type="entry name" value="4HBT_2"/>
    <property type="match status" value="1"/>
</dbReference>
<dbReference type="Gene3D" id="3.10.129.10">
    <property type="entry name" value="Hotdog Thioesterase"/>
    <property type="match status" value="1"/>
</dbReference>
<evidence type="ECO:0000313" key="1">
    <source>
        <dbReference type="EMBL" id="KAK0515783.1"/>
    </source>
</evidence>
<gene>
    <name evidence="1" type="ORF">JMJ35_001817</name>
</gene>
<comment type="caution">
    <text evidence="1">The sequence shown here is derived from an EMBL/GenBank/DDBJ whole genome shotgun (WGS) entry which is preliminary data.</text>
</comment>
<name>A0AA39R9H2_9LECA</name>
<proteinExistence type="predicted"/>
<reference evidence="1" key="1">
    <citation type="submission" date="2023-03" db="EMBL/GenBank/DDBJ databases">
        <title>Complete genome of Cladonia borealis.</title>
        <authorList>
            <person name="Park H."/>
        </authorList>
    </citation>
    <scope>NUCLEOTIDE SEQUENCE</scope>
    <source>
        <strain evidence="1">ANT050790</strain>
    </source>
</reference>